<reference evidence="8 9" key="1">
    <citation type="journal article" date="2007" name="Genome Res.">
        <title>Genome characteristics of facultatively symbiotic Frankia sp. strains reflect host range and host plant biogeography.</title>
        <authorList>
            <person name="Normand P."/>
            <person name="Lapierre P."/>
            <person name="Tisa L.S."/>
            <person name="Gogarten J.P."/>
            <person name="Alloisio N."/>
            <person name="Bagnarol E."/>
            <person name="Bassi C.A."/>
            <person name="Berry A.M."/>
            <person name="Bickhart D.M."/>
            <person name="Choisne N."/>
            <person name="Couloux A."/>
            <person name="Cournoyer B."/>
            <person name="Cruveiller S."/>
            <person name="Daubin V."/>
            <person name="Demange N."/>
            <person name="Francino M.P."/>
            <person name="Goltsman E."/>
            <person name="Huang Y."/>
            <person name="Kopp O.R."/>
            <person name="Labarre L."/>
            <person name="Lapidus A."/>
            <person name="Lavire C."/>
            <person name="Marechal J."/>
            <person name="Martinez M."/>
            <person name="Mastronunzio J.E."/>
            <person name="Mullin B.C."/>
            <person name="Niemann J."/>
            <person name="Pujic P."/>
            <person name="Rawnsley T."/>
            <person name="Rouy Z."/>
            <person name="Schenowitz C."/>
            <person name="Sellstedt A."/>
            <person name="Tavares F."/>
            <person name="Tomkins J.P."/>
            <person name="Vallenet D."/>
            <person name="Valverde C."/>
            <person name="Wall L.G."/>
            <person name="Wang Y."/>
            <person name="Medigue C."/>
            <person name="Benson D.R."/>
        </authorList>
    </citation>
    <scope>NUCLEOTIDE SEQUENCE [LARGE SCALE GENOMIC DNA]</scope>
    <source>
        <strain evidence="9">DSM 45986 / CECT 9034 / ACN14a</strain>
    </source>
</reference>
<dbReference type="GO" id="GO:0005524">
    <property type="term" value="F:ATP binding"/>
    <property type="evidence" value="ECO:0007669"/>
    <property type="project" value="UniProtKB-UniRule"/>
</dbReference>
<keyword evidence="7" id="KW-0460">Magnesium</keyword>
<dbReference type="AlphaFoldDB" id="Q0RJR7"/>
<comment type="pathway">
    <text evidence="7">Metabolic intermediate biosynthesis; chorismate biosynthesis; chorismate from D-erythrose 4-phosphate and phosphoenolpyruvate: step 5/7.</text>
</comment>
<evidence type="ECO:0000256" key="2">
    <source>
        <dbReference type="ARBA" id="ARBA00022679"/>
    </source>
</evidence>
<keyword evidence="7" id="KW-0963">Cytoplasm</keyword>
<comment type="subcellular location">
    <subcellularLocation>
        <location evidence="7">Cytoplasm</location>
    </subcellularLocation>
</comment>
<dbReference type="EMBL" id="CT573213">
    <property type="protein sequence ID" value="CAJ62244.1"/>
    <property type="molecule type" value="Genomic_DNA"/>
</dbReference>
<evidence type="ECO:0000256" key="1">
    <source>
        <dbReference type="ARBA" id="ARBA00022605"/>
    </source>
</evidence>
<dbReference type="PRINTS" id="PR01100">
    <property type="entry name" value="SHIKIMTKNASE"/>
</dbReference>
<comment type="function">
    <text evidence="7">Catalyzes the specific phosphorylation of the 3-hydroxyl group of shikimic acid using ATP as a cosubstrate.</text>
</comment>
<keyword evidence="9" id="KW-1185">Reference proteome</keyword>
<dbReference type="Pfam" id="PF01202">
    <property type="entry name" value="SKI"/>
    <property type="match status" value="1"/>
</dbReference>
<evidence type="ECO:0000256" key="7">
    <source>
        <dbReference type="HAMAP-Rule" id="MF_00109"/>
    </source>
</evidence>
<feature type="binding site" evidence="7">
    <location>
        <position position="172"/>
    </location>
    <ligand>
        <name>ATP</name>
        <dbReference type="ChEBI" id="CHEBI:30616"/>
    </ligand>
</feature>
<comment type="cofactor">
    <cofactor evidence="7">
        <name>Mg(2+)</name>
        <dbReference type="ChEBI" id="CHEBI:18420"/>
    </cofactor>
    <text evidence="7">Binds 1 Mg(2+) ion per subunit.</text>
</comment>
<dbReference type="InterPro" id="IPR031322">
    <property type="entry name" value="Shikimate/glucono_kinase"/>
</dbReference>
<feature type="binding site" evidence="7">
    <location>
        <position position="138"/>
    </location>
    <ligand>
        <name>ATP</name>
        <dbReference type="ChEBI" id="CHEBI:30616"/>
    </ligand>
</feature>
<dbReference type="OrthoDB" id="198115at2"/>
<keyword evidence="6 7" id="KW-0057">Aromatic amino acid biosynthesis</keyword>
<proteinExistence type="inferred from homology"/>
<evidence type="ECO:0000256" key="4">
    <source>
        <dbReference type="ARBA" id="ARBA00022777"/>
    </source>
</evidence>
<keyword evidence="5 7" id="KW-0067">ATP-binding</keyword>
<evidence type="ECO:0000256" key="5">
    <source>
        <dbReference type="ARBA" id="ARBA00022840"/>
    </source>
</evidence>
<dbReference type="KEGG" id="fal:FRAAL3601"/>
<gene>
    <name evidence="7" type="primary">aroK</name>
    <name evidence="8" type="ordered locus">FRAAL3601</name>
</gene>
<comment type="catalytic activity">
    <reaction evidence="7">
        <text>shikimate + ATP = 3-phosphoshikimate + ADP + H(+)</text>
        <dbReference type="Rhea" id="RHEA:13121"/>
        <dbReference type="ChEBI" id="CHEBI:15378"/>
        <dbReference type="ChEBI" id="CHEBI:30616"/>
        <dbReference type="ChEBI" id="CHEBI:36208"/>
        <dbReference type="ChEBI" id="CHEBI:145989"/>
        <dbReference type="ChEBI" id="CHEBI:456216"/>
        <dbReference type="EC" id="2.7.1.71"/>
    </reaction>
</comment>
<sequence>MSSSSRSVPAAERSAAAGGDGSERIFLVGLMGSGKSTVGRALAARLGRPYLDNDALLQQRTGLDAPALADLGRAALHDQESRQLHALLDTPAPYVAGVAASIADNPDDLGRIVDAGRVVYLRATPRTLARRVGRGQGRPWLDGDLLSTLNEMFAARDDVYRRVGHVVDTDGREPHEIAAELARLVGAG</sequence>
<dbReference type="UniPathway" id="UPA00053">
    <property type="reaction ID" value="UER00088"/>
</dbReference>
<keyword evidence="7" id="KW-0479">Metal-binding</keyword>
<feature type="binding site" evidence="7">
    <location>
        <begin position="32"/>
        <end position="37"/>
    </location>
    <ligand>
        <name>ATP</name>
        <dbReference type="ChEBI" id="CHEBI:30616"/>
    </ligand>
</feature>
<dbReference type="RefSeq" id="WP_011604741.1">
    <property type="nucleotide sequence ID" value="NC_008278.1"/>
</dbReference>
<evidence type="ECO:0000313" key="8">
    <source>
        <dbReference type="EMBL" id="CAJ62244.1"/>
    </source>
</evidence>
<dbReference type="GO" id="GO:0005829">
    <property type="term" value="C:cytosol"/>
    <property type="evidence" value="ECO:0007669"/>
    <property type="project" value="TreeGrafter"/>
</dbReference>
<feature type="binding site" evidence="7">
    <location>
        <position position="36"/>
    </location>
    <ligand>
        <name>Mg(2+)</name>
        <dbReference type="ChEBI" id="CHEBI:18420"/>
    </ligand>
</feature>
<comment type="caution">
    <text evidence="7">Lacks conserved residue(s) required for the propagation of feature annotation.</text>
</comment>
<accession>Q0RJR7</accession>
<name>Q0RJR7_FRAAA</name>
<keyword evidence="2 7" id="KW-0808">Transferase</keyword>
<dbReference type="InterPro" id="IPR027417">
    <property type="entry name" value="P-loop_NTPase"/>
</dbReference>
<keyword evidence="4 7" id="KW-0418">Kinase</keyword>
<protein>
    <recommendedName>
        <fullName evidence="7">Shikimate kinase</fullName>
        <shortName evidence="7">SK</shortName>
        <ecNumber evidence="7">2.7.1.71</ecNumber>
    </recommendedName>
</protein>
<evidence type="ECO:0000256" key="6">
    <source>
        <dbReference type="ARBA" id="ARBA00023141"/>
    </source>
</evidence>
<feature type="binding site" evidence="7">
    <location>
        <position position="156"/>
    </location>
    <ligand>
        <name>substrate</name>
    </ligand>
</feature>
<dbReference type="GO" id="GO:0009073">
    <property type="term" value="P:aromatic amino acid family biosynthetic process"/>
    <property type="evidence" value="ECO:0007669"/>
    <property type="project" value="UniProtKB-KW"/>
</dbReference>
<dbReference type="PANTHER" id="PTHR21087">
    <property type="entry name" value="SHIKIMATE KINASE"/>
    <property type="match status" value="1"/>
</dbReference>
<evidence type="ECO:0000313" key="9">
    <source>
        <dbReference type="Proteomes" id="UP000000657"/>
    </source>
</evidence>
<comment type="similarity">
    <text evidence="7">Belongs to the shikimate kinase family.</text>
</comment>
<dbReference type="Proteomes" id="UP000000657">
    <property type="component" value="Chromosome"/>
</dbReference>
<dbReference type="GO" id="GO:0008652">
    <property type="term" value="P:amino acid biosynthetic process"/>
    <property type="evidence" value="ECO:0007669"/>
    <property type="project" value="UniProtKB-KW"/>
</dbReference>
<dbReference type="InterPro" id="IPR000623">
    <property type="entry name" value="Shikimate_kinase/TSH1"/>
</dbReference>
<dbReference type="Gene3D" id="3.40.50.300">
    <property type="entry name" value="P-loop containing nucleotide triphosphate hydrolases"/>
    <property type="match status" value="1"/>
</dbReference>
<dbReference type="SUPFAM" id="SSF52540">
    <property type="entry name" value="P-loop containing nucleoside triphosphate hydrolases"/>
    <property type="match status" value="1"/>
</dbReference>
<dbReference type="eggNOG" id="COG0703">
    <property type="taxonomic scope" value="Bacteria"/>
</dbReference>
<comment type="subunit">
    <text evidence="7">Monomer.</text>
</comment>
<dbReference type="GO" id="GO:0004765">
    <property type="term" value="F:shikimate kinase activity"/>
    <property type="evidence" value="ECO:0007669"/>
    <property type="project" value="UniProtKB-UniRule"/>
</dbReference>
<dbReference type="PANTHER" id="PTHR21087:SF16">
    <property type="entry name" value="SHIKIMATE KINASE 1, CHLOROPLASTIC"/>
    <property type="match status" value="1"/>
</dbReference>
<dbReference type="EC" id="2.7.1.71" evidence="7"/>
<dbReference type="GO" id="GO:0000287">
    <property type="term" value="F:magnesium ion binding"/>
    <property type="evidence" value="ECO:0007669"/>
    <property type="project" value="UniProtKB-UniRule"/>
</dbReference>
<dbReference type="HAMAP" id="MF_00109">
    <property type="entry name" value="Shikimate_kinase"/>
    <property type="match status" value="1"/>
</dbReference>
<evidence type="ECO:0000256" key="3">
    <source>
        <dbReference type="ARBA" id="ARBA00022741"/>
    </source>
</evidence>
<keyword evidence="3 7" id="KW-0547">Nucleotide-binding</keyword>
<dbReference type="STRING" id="326424.FRAAL3601"/>
<feature type="binding site" evidence="7">
    <location>
        <position position="54"/>
    </location>
    <ligand>
        <name>substrate</name>
    </ligand>
</feature>
<dbReference type="GO" id="GO:0009423">
    <property type="term" value="P:chorismate biosynthetic process"/>
    <property type="evidence" value="ECO:0007669"/>
    <property type="project" value="UniProtKB-UniRule"/>
</dbReference>
<organism evidence="8 9">
    <name type="scientific">Frankia alni (strain DSM 45986 / CECT 9034 / ACN14a)</name>
    <dbReference type="NCBI Taxonomy" id="326424"/>
    <lineage>
        <taxon>Bacteria</taxon>
        <taxon>Bacillati</taxon>
        <taxon>Actinomycetota</taxon>
        <taxon>Actinomycetes</taxon>
        <taxon>Frankiales</taxon>
        <taxon>Frankiaceae</taxon>
        <taxon>Frankia</taxon>
    </lineage>
</organism>
<dbReference type="HOGENOM" id="CLU_057607_2_2_11"/>
<keyword evidence="1 7" id="KW-0028">Amino-acid biosynthesis</keyword>